<accession>A0ABP6THH2</accession>
<sequence length="322" mass="35212">MCLDPASEVWHGMELAGLEVTTVQGTSVEGVCPAPQPFFIGGVHGRTGTSVVKRLLCSHPQVSAVSGGETRMLEAISELWPILDADVGYTPGAASAALAGFSGHVRETLGDTPEVQAALECLFAGLGARTVRLVGRPRLPLPSPMSSRELAPLFAAFLTSVFRAAALDPSRPFLCEKTPSNAQYVRRLRLLMPECRVVVMARHPVHVALSHTRRDWGPPDPVEAAAYTAAYFRSWRDVALDDDRVVMVRHERLVAEPRQVLDEVRAFLQLPPDTDWLDQASAEIQPSQDRTASLPDKRLAEMHAELAEEIEYYGYRAPAGAW</sequence>
<organism evidence="2 3">
    <name type="scientific">Streptomyces prasinosporus</name>
    <dbReference type="NCBI Taxonomy" id="68256"/>
    <lineage>
        <taxon>Bacteria</taxon>
        <taxon>Bacillati</taxon>
        <taxon>Actinomycetota</taxon>
        <taxon>Actinomycetes</taxon>
        <taxon>Kitasatosporales</taxon>
        <taxon>Streptomycetaceae</taxon>
        <taxon>Streptomyces</taxon>
        <taxon>Streptomyces albogriseolus group</taxon>
    </lineage>
</organism>
<gene>
    <name evidence="2" type="ORF">GCM10019016_010160</name>
</gene>
<protein>
    <recommendedName>
        <fullName evidence="4">Sulfotransferase</fullName>
    </recommendedName>
</protein>
<dbReference type="SUPFAM" id="SSF52540">
    <property type="entry name" value="P-loop containing nucleoside triphosphate hydrolases"/>
    <property type="match status" value="1"/>
</dbReference>
<evidence type="ECO:0000313" key="2">
    <source>
        <dbReference type="EMBL" id="GAA3493917.1"/>
    </source>
</evidence>
<dbReference type="InterPro" id="IPR027417">
    <property type="entry name" value="P-loop_NTPase"/>
</dbReference>
<dbReference type="Gene3D" id="3.40.50.300">
    <property type="entry name" value="P-loop containing nucleotide triphosphate hydrolases"/>
    <property type="match status" value="1"/>
</dbReference>
<keyword evidence="1" id="KW-0808">Transferase</keyword>
<reference evidence="3" key="1">
    <citation type="journal article" date="2019" name="Int. J. Syst. Evol. Microbiol.">
        <title>The Global Catalogue of Microorganisms (GCM) 10K type strain sequencing project: providing services to taxonomists for standard genome sequencing and annotation.</title>
        <authorList>
            <consortium name="The Broad Institute Genomics Platform"/>
            <consortium name="The Broad Institute Genome Sequencing Center for Infectious Disease"/>
            <person name="Wu L."/>
            <person name="Ma J."/>
        </authorList>
    </citation>
    <scope>NUCLEOTIDE SEQUENCE [LARGE SCALE GENOMIC DNA]</scope>
    <source>
        <strain evidence="3">JCM 4816</strain>
    </source>
</reference>
<evidence type="ECO:0000256" key="1">
    <source>
        <dbReference type="ARBA" id="ARBA00022679"/>
    </source>
</evidence>
<comment type="caution">
    <text evidence="2">The sequence shown here is derived from an EMBL/GenBank/DDBJ whole genome shotgun (WGS) entry which is preliminary data.</text>
</comment>
<dbReference type="PANTHER" id="PTHR12788:SF10">
    <property type="entry name" value="PROTEIN-TYROSINE SULFOTRANSFERASE"/>
    <property type="match status" value="1"/>
</dbReference>
<dbReference type="EMBL" id="BAAAXF010000014">
    <property type="protein sequence ID" value="GAA3493917.1"/>
    <property type="molecule type" value="Genomic_DNA"/>
</dbReference>
<evidence type="ECO:0008006" key="4">
    <source>
        <dbReference type="Google" id="ProtNLM"/>
    </source>
</evidence>
<name>A0ABP6THH2_9ACTN</name>
<dbReference type="Pfam" id="PF13469">
    <property type="entry name" value="Sulfotransfer_3"/>
    <property type="match status" value="1"/>
</dbReference>
<evidence type="ECO:0000313" key="3">
    <source>
        <dbReference type="Proteomes" id="UP001501455"/>
    </source>
</evidence>
<proteinExistence type="predicted"/>
<dbReference type="PANTHER" id="PTHR12788">
    <property type="entry name" value="PROTEIN-TYROSINE SULFOTRANSFERASE 2"/>
    <property type="match status" value="1"/>
</dbReference>
<keyword evidence="3" id="KW-1185">Reference proteome</keyword>
<dbReference type="Proteomes" id="UP001501455">
    <property type="component" value="Unassembled WGS sequence"/>
</dbReference>
<dbReference type="InterPro" id="IPR026634">
    <property type="entry name" value="TPST-like"/>
</dbReference>